<reference evidence="2" key="1">
    <citation type="submission" date="2009-12" db="EMBL/GenBank/DDBJ databases">
        <authorList>
            <person name="Weinstock G."/>
            <person name="Sodergren E."/>
            <person name="Clifton S."/>
            <person name="Fulton L."/>
            <person name="Fulton B."/>
            <person name="Courtney L."/>
            <person name="Fronick C."/>
            <person name="Harrison M."/>
            <person name="Strong C."/>
            <person name="Farmer C."/>
            <person name="Delahaunty K."/>
            <person name="Markovic C."/>
            <person name="Hall O."/>
            <person name="Minx P."/>
            <person name="Tomlinson C."/>
            <person name="Mitreva M."/>
            <person name="Nelson J."/>
            <person name="Hou S."/>
            <person name="Wollam A."/>
            <person name="Pepin K.H."/>
            <person name="Johnson M."/>
            <person name="Bhonagiri V."/>
            <person name="Nash W.E."/>
            <person name="Warren W."/>
            <person name="Chinwalla A."/>
            <person name="Mardis E.R."/>
            <person name="Wilson R.K."/>
        </authorList>
    </citation>
    <scope>NUCLEOTIDE SEQUENCE [LARGE SCALE GENOMIC DNA]</scope>
    <source>
        <strain evidence="2">DSM 15176</strain>
    </source>
</reference>
<dbReference type="AlphaFoldDB" id="D1PK73"/>
<evidence type="ECO:0000313" key="3">
    <source>
        <dbReference type="Proteomes" id="UP000003438"/>
    </source>
</evidence>
<dbReference type="Pfam" id="PF21757">
    <property type="entry name" value="DUF6870"/>
    <property type="match status" value="1"/>
</dbReference>
<proteinExistence type="predicted"/>
<sequence length="146" mass="16549">MTAAPAETCSVPSVRDAWQMWRDNQIVFAAIPHRCMSADGGCLSKLDTMRWQFRLPAYSCNFEHDHKERSIPMSQLMQTCSPATTDELVDIREVAVDKALPKEERIAAFLHQIKNPYRFRCGDFVVNAAFANNGVTLEECLQGILR</sequence>
<evidence type="ECO:0000313" key="2">
    <source>
        <dbReference type="EMBL" id="EFB76883.1"/>
    </source>
</evidence>
<gene>
    <name evidence="2" type="ORF">SUBVAR_04504</name>
</gene>
<dbReference type="STRING" id="411471.SUBVAR_04504"/>
<feature type="domain" description="DUF6870" evidence="1">
    <location>
        <begin position="84"/>
        <end position="143"/>
    </location>
</feature>
<organism evidence="2 3">
    <name type="scientific">Subdoligranulum variabile DSM 15176</name>
    <dbReference type="NCBI Taxonomy" id="411471"/>
    <lineage>
        <taxon>Bacteria</taxon>
        <taxon>Bacillati</taxon>
        <taxon>Bacillota</taxon>
        <taxon>Clostridia</taxon>
        <taxon>Eubacteriales</taxon>
        <taxon>Oscillospiraceae</taxon>
        <taxon>Subdoligranulum</taxon>
    </lineage>
</organism>
<dbReference type="InterPro" id="IPR049222">
    <property type="entry name" value="DUF6870"/>
</dbReference>
<dbReference type="HOGENOM" id="CLU_1776483_0_0_9"/>
<comment type="caution">
    <text evidence="2">The sequence shown here is derived from an EMBL/GenBank/DDBJ whole genome shotgun (WGS) entry which is preliminary data.</text>
</comment>
<dbReference type="Proteomes" id="UP000003438">
    <property type="component" value="Unassembled WGS sequence"/>
</dbReference>
<name>D1PK73_9FIRM</name>
<dbReference type="EMBL" id="ACBY02000014">
    <property type="protein sequence ID" value="EFB76883.1"/>
    <property type="molecule type" value="Genomic_DNA"/>
</dbReference>
<evidence type="ECO:0000259" key="1">
    <source>
        <dbReference type="Pfam" id="PF21757"/>
    </source>
</evidence>
<keyword evidence="3" id="KW-1185">Reference proteome</keyword>
<dbReference type="eggNOG" id="ENOG5032Y4B">
    <property type="taxonomic scope" value="Bacteria"/>
</dbReference>
<accession>D1PK73</accession>
<protein>
    <recommendedName>
        <fullName evidence="1">DUF6870 domain-containing protein</fullName>
    </recommendedName>
</protein>